<dbReference type="EMBL" id="BGZO01000002">
    <property type="protein sequence ID" value="GBR75409.1"/>
    <property type="molecule type" value="Genomic_DNA"/>
</dbReference>
<dbReference type="Proteomes" id="UP000275925">
    <property type="component" value="Unassembled WGS sequence"/>
</dbReference>
<dbReference type="CDD" id="cd01127">
    <property type="entry name" value="TrwB_TraG_TraD_VirD4"/>
    <property type="match status" value="1"/>
</dbReference>
<dbReference type="Pfam" id="PF01935">
    <property type="entry name" value="DUF87"/>
    <property type="match status" value="1"/>
</dbReference>
<feature type="coiled-coil region" evidence="1">
    <location>
        <begin position="6"/>
        <end position="33"/>
    </location>
</feature>
<sequence length="616" mass="68853">MDNAAAKVLNEIEKKIENKIENKKENKNAQDKEFFVFGGEDLAGLVCQVETGRLDVEIKDGNKVQLVNVGRLGVIASTHPDKMLVGRYERVLASEAEPGQKQNYIVSIGLIGSIVINRQKRTFKFSRSMIATPVIGSHCYLLEGEKLTLFMSSISVNDGDASLTLGKFSLDEGVDAYMNGDALFQRHMALVGSSGCGKSWTVAAIIEQIATRQSANLMVFDIHGEYQALKYAVQLRLATPTDLEQPASNVLFMPTWFMSHDELMTLFLDKSDPYAAAQSLMINECIRKRKMHYLKENNLTELLKSFTVDSPVPYDFHDIIRDLKYLNEELIPGVGQGEVVKGPFFGKFDQLLPKLEAKVTDKRYGFMFSGDKKKVLHHDYINYFTAKLMGTGINSQSGKHERKIKIFEGEQNLGVKVLNMSLAPSELLPSLIGVVGRFVFTVQFWNNHENRHPMVLFCDECHLYLPPLENCNEAQRACVFQFGRIAKEGRKYGMVLAAITQRPSDLNPSILSQCGNLLTLRLTNASDQAIVKKMMPDGMNGLVEELPLLAIGELIPIGDSVVLPLKVKVTPAKCPPTSETPTYCSTWSQEHQDGERLNIGIDNMRRQIRKSFGDGE</sequence>
<protein>
    <submittedName>
        <fullName evidence="3">DNA helicase HerA</fullName>
    </submittedName>
</protein>
<accession>A0A388TF05</accession>
<evidence type="ECO:0000313" key="3">
    <source>
        <dbReference type="EMBL" id="GBR75409.1"/>
    </source>
</evidence>
<name>A0A388TF05_9BACT</name>
<dbReference type="InterPro" id="IPR002789">
    <property type="entry name" value="HerA_central"/>
</dbReference>
<dbReference type="InterPro" id="IPR027417">
    <property type="entry name" value="P-loop_NTPase"/>
</dbReference>
<dbReference type="GO" id="GO:0004386">
    <property type="term" value="F:helicase activity"/>
    <property type="evidence" value="ECO:0007669"/>
    <property type="project" value="UniProtKB-KW"/>
</dbReference>
<evidence type="ECO:0000313" key="4">
    <source>
        <dbReference type="Proteomes" id="UP000275925"/>
    </source>
</evidence>
<keyword evidence="4" id="KW-1185">Reference proteome</keyword>
<gene>
    <name evidence="3" type="ORF">NO2_0087</name>
</gene>
<dbReference type="InterPro" id="IPR008571">
    <property type="entry name" value="HerA-like"/>
</dbReference>
<keyword evidence="3" id="KW-0547">Nucleotide-binding</keyword>
<comment type="caution">
    <text evidence="3">The sequence shown here is derived from an EMBL/GenBank/DDBJ whole genome shotgun (WGS) entry which is preliminary data.</text>
</comment>
<keyword evidence="1" id="KW-0175">Coiled coil</keyword>
<keyword evidence="3" id="KW-0067">ATP-binding</keyword>
<evidence type="ECO:0000259" key="2">
    <source>
        <dbReference type="Pfam" id="PF01935"/>
    </source>
</evidence>
<dbReference type="PANTHER" id="PTHR42957">
    <property type="entry name" value="HELICASE MJ1565-RELATED"/>
    <property type="match status" value="1"/>
</dbReference>
<keyword evidence="3" id="KW-0378">Hydrolase</keyword>
<dbReference type="AlphaFoldDB" id="A0A388TF05"/>
<evidence type="ECO:0000256" key="1">
    <source>
        <dbReference type="SAM" id="Coils"/>
    </source>
</evidence>
<dbReference type="PANTHER" id="PTHR42957:SF1">
    <property type="entry name" value="HELICASE MJ1565-RELATED"/>
    <property type="match status" value="1"/>
</dbReference>
<organism evidence="3 4">
    <name type="scientific">Candidatus Termititenax persephonae</name>
    <dbReference type="NCBI Taxonomy" id="2218525"/>
    <lineage>
        <taxon>Bacteria</taxon>
        <taxon>Bacillati</taxon>
        <taxon>Candidatus Margulisiibacteriota</taxon>
        <taxon>Candidatus Termititenacia</taxon>
        <taxon>Candidatus Termititenacales</taxon>
        <taxon>Candidatus Termititenacaceae</taxon>
        <taxon>Candidatus Termititenax</taxon>
    </lineage>
</organism>
<dbReference type="Gene3D" id="3.40.50.300">
    <property type="entry name" value="P-loop containing nucleotide triphosphate hydrolases"/>
    <property type="match status" value="2"/>
</dbReference>
<dbReference type="SUPFAM" id="SSF52540">
    <property type="entry name" value="P-loop containing nucleoside triphosphate hydrolases"/>
    <property type="match status" value="1"/>
</dbReference>
<keyword evidence="3" id="KW-0347">Helicase</keyword>
<reference evidence="3 4" key="1">
    <citation type="journal article" date="2019" name="ISME J.">
        <title>Genome analyses of uncultured TG2/ZB3 bacteria in 'Margulisbacteria' specifically attached to ectosymbiotic spirochetes of protists in the termite gut.</title>
        <authorList>
            <person name="Utami Y.D."/>
            <person name="Kuwahara H."/>
            <person name="Igai K."/>
            <person name="Murakami T."/>
            <person name="Sugaya K."/>
            <person name="Morikawa T."/>
            <person name="Nagura Y."/>
            <person name="Yuki M."/>
            <person name="Deevong P."/>
            <person name="Inoue T."/>
            <person name="Kihara K."/>
            <person name="Lo N."/>
            <person name="Yamada A."/>
            <person name="Ohkuma M."/>
            <person name="Hongoh Y."/>
        </authorList>
    </citation>
    <scope>NUCLEOTIDE SEQUENCE [LARGE SCALE GENOMIC DNA]</scope>
    <source>
        <strain evidence="3">NkOx7-02</strain>
    </source>
</reference>
<feature type="domain" description="Helicase HerA central" evidence="2">
    <location>
        <begin position="165"/>
        <end position="320"/>
    </location>
</feature>
<proteinExistence type="predicted"/>